<dbReference type="PANTHER" id="PTHR22803">
    <property type="entry name" value="MANNOSE, PHOSPHOLIPASE, LECTIN RECEPTOR RELATED"/>
    <property type="match status" value="1"/>
</dbReference>
<dbReference type="InterPro" id="IPR016186">
    <property type="entry name" value="C-type_lectin-like/link_sf"/>
</dbReference>
<protein>
    <submittedName>
        <fullName evidence="4">C-type lectin domain-containing protein</fullName>
    </submittedName>
</protein>
<keyword evidence="1" id="KW-0732">Signal</keyword>
<dbReference type="PROSITE" id="PS50041">
    <property type="entry name" value="C_TYPE_LECTIN_2"/>
    <property type="match status" value="1"/>
</dbReference>
<accession>A0A914E995</accession>
<dbReference type="InterPro" id="IPR050111">
    <property type="entry name" value="C-type_lectin/snaclec_domain"/>
</dbReference>
<feature type="chain" id="PRO_5037472315" evidence="1">
    <location>
        <begin position="21"/>
        <end position="162"/>
    </location>
</feature>
<sequence length="162" mass="17703">MHTYIFSILIASVIISQARCANPCPDGIPSKADNNTCYAIVETPKSAEEAEIACNFYPLGSNCANGHAASISSAFENTDIYNYVKSVTSKNVWLGAAIIHDSELGYYFQWTDGADYTYTNFKDSGMGALFNTETGKWTVANGDDLNYGVCKYTPEPNCDLKK</sequence>
<dbReference type="Proteomes" id="UP000887540">
    <property type="component" value="Unplaced"/>
</dbReference>
<proteinExistence type="predicted"/>
<keyword evidence="3" id="KW-1185">Reference proteome</keyword>
<dbReference type="InterPro" id="IPR016187">
    <property type="entry name" value="CTDL_fold"/>
</dbReference>
<dbReference type="AlphaFoldDB" id="A0A914E995"/>
<name>A0A914E995_9BILA</name>
<dbReference type="WBParaSite" id="ACRNAN_scaffold6434.g15024.t1">
    <property type="protein sequence ID" value="ACRNAN_scaffold6434.g15024.t1"/>
    <property type="gene ID" value="ACRNAN_scaffold6434.g15024"/>
</dbReference>
<dbReference type="SMART" id="SM00034">
    <property type="entry name" value="CLECT"/>
    <property type="match status" value="1"/>
</dbReference>
<evidence type="ECO:0000256" key="1">
    <source>
        <dbReference type="SAM" id="SignalP"/>
    </source>
</evidence>
<evidence type="ECO:0000313" key="4">
    <source>
        <dbReference type="WBParaSite" id="ACRNAN_scaffold6434.g15024.t1"/>
    </source>
</evidence>
<dbReference type="SUPFAM" id="SSF56436">
    <property type="entry name" value="C-type lectin-like"/>
    <property type="match status" value="1"/>
</dbReference>
<feature type="signal peptide" evidence="1">
    <location>
        <begin position="1"/>
        <end position="20"/>
    </location>
</feature>
<organism evidence="3 4">
    <name type="scientific">Acrobeloides nanus</name>
    <dbReference type="NCBI Taxonomy" id="290746"/>
    <lineage>
        <taxon>Eukaryota</taxon>
        <taxon>Metazoa</taxon>
        <taxon>Ecdysozoa</taxon>
        <taxon>Nematoda</taxon>
        <taxon>Chromadorea</taxon>
        <taxon>Rhabditida</taxon>
        <taxon>Tylenchina</taxon>
        <taxon>Cephalobomorpha</taxon>
        <taxon>Cephaloboidea</taxon>
        <taxon>Cephalobidae</taxon>
        <taxon>Acrobeloides</taxon>
    </lineage>
</organism>
<dbReference type="Gene3D" id="3.10.100.10">
    <property type="entry name" value="Mannose-Binding Protein A, subunit A"/>
    <property type="match status" value="1"/>
</dbReference>
<dbReference type="InterPro" id="IPR001304">
    <property type="entry name" value="C-type_lectin-like"/>
</dbReference>
<evidence type="ECO:0000259" key="2">
    <source>
        <dbReference type="PROSITE" id="PS50041"/>
    </source>
</evidence>
<feature type="domain" description="C-type lectin" evidence="2">
    <location>
        <begin position="33"/>
        <end position="151"/>
    </location>
</feature>
<evidence type="ECO:0000313" key="3">
    <source>
        <dbReference type="Proteomes" id="UP000887540"/>
    </source>
</evidence>
<reference evidence="4" key="1">
    <citation type="submission" date="2022-11" db="UniProtKB">
        <authorList>
            <consortium name="WormBaseParasite"/>
        </authorList>
    </citation>
    <scope>IDENTIFICATION</scope>
</reference>
<dbReference type="CDD" id="cd00037">
    <property type="entry name" value="CLECT"/>
    <property type="match status" value="1"/>
</dbReference>